<sequence length="193" mass="20468">MMRRAAGKPSGGWLAIAGIAMLACHAAPALAQDAEAPVAPVATAEESADETPTLGDPTAERWWVYAGGYGGWSAMDVDSVVRDAGLARFQSIGIDRKGPQQVDGLTADLFVLDRVYDCEGGQQWSEEVRFFNFDGSFVLTKPLEKKPRPMTGSEAGHFFPIACGGEAPYGASTLNSLMKTGRDWHTAAAEAGD</sequence>
<dbReference type="RefSeq" id="WP_157093133.1">
    <property type="nucleotide sequence ID" value="NZ_CP016545.1"/>
</dbReference>
<dbReference type="Proteomes" id="UP000092698">
    <property type="component" value="Chromosome"/>
</dbReference>
<keyword evidence="3" id="KW-1185">Reference proteome</keyword>
<evidence type="ECO:0000256" key="1">
    <source>
        <dbReference type="SAM" id="SignalP"/>
    </source>
</evidence>
<dbReference type="PROSITE" id="PS51257">
    <property type="entry name" value="PROKAR_LIPOPROTEIN"/>
    <property type="match status" value="1"/>
</dbReference>
<dbReference type="OrthoDB" id="7186447at2"/>
<dbReference type="KEGG" id="anh:A6F65_02380"/>
<name>A0A1C7DBL0_9SPHN</name>
<accession>A0A1C7DBL0</accession>
<proteinExistence type="predicted"/>
<reference evidence="2 3" key="1">
    <citation type="submission" date="2016-07" db="EMBL/GenBank/DDBJ databases">
        <title>Complete genome sequence of Altererythrobacter namhicola JCM 16345T, containing esterase-encoding genes.</title>
        <authorList>
            <person name="Cheng H."/>
            <person name="Wu Y.-H."/>
            <person name="Jian S.-L."/>
            <person name="Huo Y.-Y."/>
            <person name="Wang C.-S."/>
            <person name="Xu X.-W."/>
        </authorList>
    </citation>
    <scope>NUCLEOTIDE SEQUENCE [LARGE SCALE GENOMIC DNA]</scope>
    <source>
        <strain evidence="2 3">JCM 16345</strain>
    </source>
</reference>
<dbReference type="AlphaFoldDB" id="A0A1C7DBL0"/>
<keyword evidence="1" id="KW-0732">Signal</keyword>
<evidence type="ECO:0000313" key="3">
    <source>
        <dbReference type="Proteomes" id="UP000092698"/>
    </source>
</evidence>
<feature type="signal peptide" evidence="1">
    <location>
        <begin position="1"/>
        <end position="31"/>
    </location>
</feature>
<feature type="chain" id="PRO_5008884576" evidence="1">
    <location>
        <begin position="32"/>
        <end position="193"/>
    </location>
</feature>
<gene>
    <name evidence="2" type="ORF">A6F65_02380</name>
</gene>
<evidence type="ECO:0000313" key="2">
    <source>
        <dbReference type="EMBL" id="ANU08663.1"/>
    </source>
</evidence>
<dbReference type="EMBL" id="CP016545">
    <property type="protein sequence ID" value="ANU08663.1"/>
    <property type="molecule type" value="Genomic_DNA"/>
</dbReference>
<organism evidence="2 3">
    <name type="scientific">Paraurantiacibacter namhicola</name>
    <dbReference type="NCBI Taxonomy" id="645517"/>
    <lineage>
        <taxon>Bacteria</taxon>
        <taxon>Pseudomonadati</taxon>
        <taxon>Pseudomonadota</taxon>
        <taxon>Alphaproteobacteria</taxon>
        <taxon>Sphingomonadales</taxon>
        <taxon>Erythrobacteraceae</taxon>
        <taxon>Paraurantiacibacter</taxon>
    </lineage>
</organism>
<protein>
    <submittedName>
        <fullName evidence="2">Uncharacterized protein</fullName>
    </submittedName>
</protein>